<dbReference type="Gene3D" id="3.40.50.2300">
    <property type="match status" value="2"/>
</dbReference>
<dbReference type="Pfam" id="PF13377">
    <property type="entry name" value="Peripla_BP_3"/>
    <property type="match status" value="1"/>
</dbReference>
<dbReference type="SUPFAM" id="SSF53822">
    <property type="entry name" value="Periplasmic binding protein-like I"/>
    <property type="match status" value="1"/>
</dbReference>
<evidence type="ECO:0000256" key="1">
    <source>
        <dbReference type="ARBA" id="ARBA00023015"/>
    </source>
</evidence>
<gene>
    <name evidence="5" type="ORF">ACFPM4_13125</name>
</gene>
<evidence type="ECO:0000256" key="2">
    <source>
        <dbReference type="ARBA" id="ARBA00023125"/>
    </source>
</evidence>
<dbReference type="CDD" id="cd01392">
    <property type="entry name" value="HTH_LacI"/>
    <property type="match status" value="1"/>
</dbReference>
<dbReference type="GO" id="GO:0003677">
    <property type="term" value="F:DNA binding"/>
    <property type="evidence" value="ECO:0007669"/>
    <property type="project" value="UniProtKB-KW"/>
</dbReference>
<protein>
    <submittedName>
        <fullName evidence="5">LacI family DNA-binding transcriptional regulator</fullName>
    </submittedName>
</protein>
<evidence type="ECO:0000259" key="4">
    <source>
        <dbReference type="PROSITE" id="PS50932"/>
    </source>
</evidence>
<keyword evidence="3" id="KW-0804">Transcription</keyword>
<dbReference type="SUPFAM" id="SSF47413">
    <property type="entry name" value="lambda repressor-like DNA-binding domains"/>
    <property type="match status" value="1"/>
</dbReference>
<proteinExistence type="predicted"/>
<keyword evidence="6" id="KW-1185">Reference proteome</keyword>
<dbReference type="InterPro" id="IPR010982">
    <property type="entry name" value="Lambda_DNA-bd_dom_sf"/>
</dbReference>
<evidence type="ECO:0000256" key="3">
    <source>
        <dbReference type="ARBA" id="ARBA00023163"/>
    </source>
</evidence>
<dbReference type="Gene3D" id="1.10.260.40">
    <property type="entry name" value="lambda repressor-like DNA-binding domains"/>
    <property type="match status" value="1"/>
</dbReference>
<dbReference type="EMBL" id="JBHSMC010000016">
    <property type="protein sequence ID" value="MFC5465688.1"/>
    <property type="molecule type" value="Genomic_DNA"/>
</dbReference>
<dbReference type="Proteomes" id="UP001596147">
    <property type="component" value="Unassembled WGS sequence"/>
</dbReference>
<accession>A0ABW0LIF2</accession>
<dbReference type="InterPro" id="IPR046335">
    <property type="entry name" value="LacI/GalR-like_sensor"/>
</dbReference>
<sequence length="355" mass="39969">MRKRVKLEDIAKVVGISKMAVSLALRDHPSISEKTTKKVKKVAEELGYVPNRLAQSLVKGKSNTLAMLMSGPLHDDYQNQILRGAIPYAMRRGYTIFVGPMAQPQLESMYIEKYKNMMVDGFLGFHSITDNRINSENYQKLKDEGIPFVLYTKYFPDMETDYVVCNDFLGGYMMTKHLIELGHKEIGFVYGDLLFHSSEVQERIRGFQCAMEEHGIPYNSESYIPFHLHFHTKTTEDILTVNETFTKQLTSEKRPTALFVCNDIAASSVYIALKKLGLSIPEDISIGGYEGVYLGSIIDPPLTTIATPIEEIGEQACKILIDKIEGIIPSSTFVKVKLDPKLQVRNSTAPPKLIT</sequence>
<organism evidence="5 6">
    <name type="scientific">Lederbergia graminis</name>
    <dbReference type="NCBI Taxonomy" id="735518"/>
    <lineage>
        <taxon>Bacteria</taxon>
        <taxon>Bacillati</taxon>
        <taxon>Bacillota</taxon>
        <taxon>Bacilli</taxon>
        <taxon>Bacillales</taxon>
        <taxon>Bacillaceae</taxon>
        <taxon>Lederbergia</taxon>
    </lineage>
</organism>
<keyword evidence="2 5" id="KW-0238">DNA-binding</keyword>
<evidence type="ECO:0000313" key="6">
    <source>
        <dbReference type="Proteomes" id="UP001596147"/>
    </source>
</evidence>
<dbReference type="InterPro" id="IPR000843">
    <property type="entry name" value="HTH_LacI"/>
</dbReference>
<feature type="domain" description="HTH lacI-type" evidence="4">
    <location>
        <begin position="5"/>
        <end position="59"/>
    </location>
</feature>
<dbReference type="PANTHER" id="PTHR30146">
    <property type="entry name" value="LACI-RELATED TRANSCRIPTIONAL REPRESSOR"/>
    <property type="match status" value="1"/>
</dbReference>
<dbReference type="Pfam" id="PF00356">
    <property type="entry name" value="LacI"/>
    <property type="match status" value="1"/>
</dbReference>
<dbReference type="CDD" id="cd06267">
    <property type="entry name" value="PBP1_LacI_sugar_binding-like"/>
    <property type="match status" value="1"/>
</dbReference>
<name>A0ABW0LIF2_9BACI</name>
<dbReference type="PANTHER" id="PTHR30146:SF109">
    <property type="entry name" value="HTH-TYPE TRANSCRIPTIONAL REGULATOR GALS"/>
    <property type="match status" value="1"/>
</dbReference>
<dbReference type="InterPro" id="IPR028082">
    <property type="entry name" value="Peripla_BP_I"/>
</dbReference>
<comment type="caution">
    <text evidence="5">The sequence shown here is derived from an EMBL/GenBank/DDBJ whole genome shotgun (WGS) entry which is preliminary data.</text>
</comment>
<dbReference type="SMART" id="SM00354">
    <property type="entry name" value="HTH_LACI"/>
    <property type="match status" value="1"/>
</dbReference>
<dbReference type="RefSeq" id="WP_382352508.1">
    <property type="nucleotide sequence ID" value="NZ_JBHSMC010000016.1"/>
</dbReference>
<evidence type="ECO:0000313" key="5">
    <source>
        <dbReference type="EMBL" id="MFC5465688.1"/>
    </source>
</evidence>
<reference evidence="6" key="1">
    <citation type="journal article" date="2019" name="Int. J. Syst. Evol. Microbiol.">
        <title>The Global Catalogue of Microorganisms (GCM) 10K type strain sequencing project: providing services to taxonomists for standard genome sequencing and annotation.</title>
        <authorList>
            <consortium name="The Broad Institute Genomics Platform"/>
            <consortium name="The Broad Institute Genome Sequencing Center for Infectious Disease"/>
            <person name="Wu L."/>
            <person name="Ma J."/>
        </authorList>
    </citation>
    <scope>NUCLEOTIDE SEQUENCE [LARGE SCALE GENOMIC DNA]</scope>
    <source>
        <strain evidence="6">CGMCC 1.12237</strain>
    </source>
</reference>
<dbReference type="PROSITE" id="PS50932">
    <property type="entry name" value="HTH_LACI_2"/>
    <property type="match status" value="1"/>
</dbReference>
<keyword evidence="1" id="KW-0805">Transcription regulation</keyword>